<reference evidence="2" key="1">
    <citation type="submission" date="2023-10" db="EMBL/GenBank/DDBJ databases">
        <title>Genome assembly of Pristionchus species.</title>
        <authorList>
            <person name="Yoshida K."/>
            <person name="Sommer R.J."/>
        </authorList>
    </citation>
    <scope>NUCLEOTIDE SEQUENCE</scope>
    <source>
        <strain evidence="2">RS5133</strain>
    </source>
</reference>
<feature type="non-terminal residue" evidence="2">
    <location>
        <position position="449"/>
    </location>
</feature>
<accession>A0AAV5VEZ1</accession>
<gene>
    <name evidence="2" type="ORF">PFISCL1PPCAC_8075</name>
</gene>
<dbReference type="AlphaFoldDB" id="A0AAV5VEZ1"/>
<feature type="region of interest" description="Disordered" evidence="1">
    <location>
        <begin position="416"/>
        <end position="449"/>
    </location>
</feature>
<comment type="caution">
    <text evidence="2">The sequence shown here is derived from an EMBL/GenBank/DDBJ whole genome shotgun (WGS) entry which is preliminary data.</text>
</comment>
<dbReference type="Proteomes" id="UP001432322">
    <property type="component" value="Unassembled WGS sequence"/>
</dbReference>
<evidence type="ECO:0000256" key="1">
    <source>
        <dbReference type="SAM" id="MobiDB-lite"/>
    </source>
</evidence>
<evidence type="ECO:0000313" key="3">
    <source>
        <dbReference type="Proteomes" id="UP001432322"/>
    </source>
</evidence>
<name>A0AAV5VEZ1_9BILA</name>
<sequence length="449" mass="48610">MSSTSSKSSRNRRSSILKVRQTVVESTVDVVQQQKNRRRVSFHHEKAVKEYDKERHELSATSPLKEAVKEAMSDFDSTKSNSTIMSLATPDRTAGDHTMNIFRGMLSGTQPSSSHHETRDMSFSFVEDAANTVGLNDTLNMFNGAKADHFTIHSKTVDISCTMEPISEDSMNETAAADNTMDIFGKASVNKSTRSAPNMTMDMDISKAETTLIPEEGGGNDTMAIFGSGSRKNDDTLVLDNTMGVFGGAGSGSSNRSLRVDQSVLMDISMIPTPASTQASQDNTMAVFGSGSQGDNSVAMEDETLVEEEREERVEVATPTPITASTPSTSTTLTHNQSIMMDESMTPTVLGNRSIGAKDRQSSPALEDTMAVFGSGETPEDDDEYDTAMDITQQSSKSSQQSQFPSQEATINIMRGGRSSDDMDMTAGGSVSPTINIFKRKGEMEEEEE</sequence>
<evidence type="ECO:0000313" key="2">
    <source>
        <dbReference type="EMBL" id="GMT16778.1"/>
    </source>
</evidence>
<dbReference type="EMBL" id="BTSY01000002">
    <property type="protein sequence ID" value="GMT16778.1"/>
    <property type="molecule type" value="Genomic_DNA"/>
</dbReference>
<feature type="compositionally biased region" description="Low complexity" evidence="1">
    <location>
        <begin position="316"/>
        <end position="332"/>
    </location>
</feature>
<protein>
    <submittedName>
        <fullName evidence="2">Uncharacterized protein</fullName>
    </submittedName>
</protein>
<proteinExistence type="predicted"/>
<keyword evidence="3" id="KW-1185">Reference proteome</keyword>
<organism evidence="2 3">
    <name type="scientific">Pristionchus fissidentatus</name>
    <dbReference type="NCBI Taxonomy" id="1538716"/>
    <lineage>
        <taxon>Eukaryota</taxon>
        <taxon>Metazoa</taxon>
        <taxon>Ecdysozoa</taxon>
        <taxon>Nematoda</taxon>
        <taxon>Chromadorea</taxon>
        <taxon>Rhabditida</taxon>
        <taxon>Rhabditina</taxon>
        <taxon>Diplogasteromorpha</taxon>
        <taxon>Diplogasteroidea</taxon>
        <taxon>Neodiplogasteridae</taxon>
        <taxon>Pristionchus</taxon>
    </lineage>
</organism>
<feature type="region of interest" description="Disordered" evidence="1">
    <location>
        <begin position="311"/>
        <end position="332"/>
    </location>
</feature>